<dbReference type="PANTHER" id="PTHR37048:SF2">
    <property type="entry name" value="QUESTIONABLE PROTEIN"/>
    <property type="match status" value="1"/>
</dbReference>
<evidence type="ECO:0000256" key="1">
    <source>
        <dbReference type="SAM" id="MobiDB-lite"/>
    </source>
</evidence>
<dbReference type="PANTHER" id="PTHR37048">
    <property type="entry name" value="QUESTIONABLE PROTEIN"/>
    <property type="match status" value="1"/>
</dbReference>
<keyword evidence="3" id="KW-1185">Reference proteome</keyword>
<comment type="caution">
    <text evidence="2">The sequence shown here is derived from an EMBL/GenBank/DDBJ whole genome shotgun (WGS) entry which is preliminary data.</text>
</comment>
<protein>
    <submittedName>
        <fullName evidence="2">Uncharacterized protein</fullName>
    </submittedName>
</protein>
<gene>
    <name evidence="2" type="ORF">IFR04_014993</name>
</gene>
<dbReference type="OrthoDB" id="3537171at2759"/>
<feature type="region of interest" description="Disordered" evidence="1">
    <location>
        <begin position="1"/>
        <end position="29"/>
    </location>
</feature>
<sequence length="356" mass="39790">MPPVFQPSHGARGSRSPLQPPPAQTERPTLRPGDICVGCVVWLPSKDTSQRSIRCINEDCCGKGELDDGGHNHPVVVLKIRQRKGSAVVGDLICTVTCVTTFSDTPLSKYLSKRQYREPSLPIYDPDTAHLTTSGGIALVQLKLEDGRLKKQSYVRLQHTYRVPASMLRQYAYRNCRAYKRRLSNDSYTTLMDLLALTPEKYEMTKTLFKTKDQRLLNLARSELPSVARLQHPHPLLPPTRIAPQSNQYRSYGATNANQQVSQYVPPDTYQERDHNWAGYGTHDDGGEESFFLKLVAGCVTDFGKAGSENVKQSAALGTASNEQRDQKGRAVKLFDAAKRAPLTLFKSDAMTQYFL</sequence>
<organism evidence="2 3">
    <name type="scientific">Cadophora malorum</name>
    <dbReference type="NCBI Taxonomy" id="108018"/>
    <lineage>
        <taxon>Eukaryota</taxon>
        <taxon>Fungi</taxon>
        <taxon>Dikarya</taxon>
        <taxon>Ascomycota</taxon>
        <taxon>Pezizomycotina</taxon>
        <taxon>Leotiomycetes</taxon>
        <taxon>Helotiales</taxon>
        <taxon>Ploettnerulaceae</taxon>
        <taxon>Cadophora</taxon>
    </lineage>
</organism>
<dbReference type="Proteomes" id="UP000664132">
    <property type="component" value="Unassembled WGS sequence"/>
</dbReference>
<reference evidence="2" key="1">
    <citation type="submission" date="2021-02" db="EMBL/GenBank/DDBJ databases">
        <title>Genome sequence Cadophora malorum strain M34.</title>
        <authorList>
            <person name="Stefanovic E."/>
            <person name="Vu D."/>
            <person name="Scully C."/>
            <person name="Dijksterhuis J."/>
            <person name="Roader J."/>
            <person name="Houbraken J."/>
        </authorList>
    </citation>
    <scope>NUCLEOTIDE SEQUENCE</scope>
    <source>
        <strain evidence="2">M34</strain>
    </source>
</reference>
<accession>A0A8H7T453</accession>
<dbReference type="AlphaFoldDB" id="A0A8H7T453"/>
<proteinExistence type="predicted"/>
<evidence type="ECO:0000313" key="3">
    <source>
        <dbReference type="Proteomes" id="UP000664132"/>
    </source>
</evidence>
<dbReference type="EMBL" id="JAFJYH010000431">
    <property type="protein sequence ID" value="KAG4411876.1"/>
    <property type="molecule type" value="Genomic_DNA"/>
</dbReference>
<evidence type="ECO:0000313" key="2">
    <source>
        <dbReference type="EMBL" id="KAG4411876.1"/>
    </source>
</evidence>
<name>A0A8H7T453_9HELO</name>